<evidence type="ECO:0000313" key="13">
    <source>
        <dbReference type="Proteomes" id="UP001058514"/>
    </source>
</evidence>
<evidence type="ECO:0000256" key="1">
    <source>
        <dbReference type="ARBA" id="ARBA00004651"/>
    </source>
</evidence>
<feature type="transmembrane region" description="Helical" evidence="9">
    <location>
        <begin position="87"/>
        <end position="104"/>
    </location>
</feature>
<keyword evidence="6 9" id="KW-0472">Membrane</keyword>
<keyword evidence="13" id="KW-1185">Reference proteome</keyword>
<gene>
    <name evidence="10" type="primary">sugE_1</name>
    <name evidence="11" type="ORF">K3718_01690</name>
    <name evidence="10" type="ORF">PHA8399_01524</name>
</gene>
<comment type="subcellular location">
    <subcellularLocation>
        <location evidence="1 8">Cell membrane</location>
        <topology evidence="1 8">Multi-pass membrane protein</topology>
    </subcellularLocation>
</comment>
<dbReference type="GO" id="GO:0005886">
    <property type="term" value="C:plasma membrane"/>
    <property type="evidence" value="ECO:0007669"/>
    <property type="project" value="UniProtKB-SubCell"/>
</dbReference>
<dbReference type="EMBL" id="CYSR01000015">
    <property type="protein sequence ID" value="CUH99405.1"/>
    <property type="molecule type" value="Genomic_DNA"/>
</dbReference>
<feature type="transmembrane region" description="Helical" evidence="9">
    <location>
        <begin position="6"/>
        <end position="21"/>
    </location>
</feature>
<sequence>MHWVYLMIAVVFEITVAIAAGKSEGFKNVKWTTITLVSGVVATIFLSLALLTFDVGVGYSMWTALAGVGIVALGAMFFNQRLSFSKGVGILIVIGGVVGLRMSGAA</sequence>
<dbReference type="InterPro" id="IPR045324">
    <property type="entry name" value="Small_multidrug_res"/>
</dbReference>
<feature type="transmembrane region" description="Helical" evidence="9">
    <location>
        <begin position="33"/>
        <end position="53"/>
    </location>
</feature>
<evidence type="ECO:0000313" key="12">
    <source>
        <dbReference type="Proteomes" id="UP000051326"/>
    </source>
</evidence>
<dbReference type="InterPro" id="IPR037185">
    <property type="entry name" value="EmrE-like"/>
</dbReference>
<dbReference type="Proteomes" id="UP000051326">
    <property type="component" value="Unassembled WGS sequence"/>
</dbReference>
<keyword evidence="5 9" id="KW-1133">Transmembrane helix</keyword>
<evidence type="ECO:0000256" key="9">
    <source>
        <dbReference type="SAM" id="Phobius"/>
    </source>
</evidence>
<comment type="similarity">
    <text evidence="7 8">Belongs to the drug/metabolite transporter (DMT) superfamily. Small multidrug resistance (SMR) (TC 2.A.7.1) family.</text>
</comment>
<dbReference type="STRING" id="1396826.PHA8399_01524"/>
<feature type="transmembrane region" description="Helical" evidence="9">
    <location>
        <begin position="59"/>
        <end position="78"/>
    </location>
</feature>
<dbReference type="AlphaFoldDB" id="A0A0P1H865"/>
<evidence type="ECO:0000256" key="4">
    <source>
        <dbReference type="ARBA" id="ARBA00022692"/>
    </source>
</evidence>
<protein>
    <submittedName>
        <fullName evidence="11">QacE family quaternary ammonium compound efflux SMR transporter</fullName>
    </submittedName>
    <submittedName>
        <fullName evidence="10">Quaternary ammonium compound-resistance protein SugE</fullName>
    </submittedName>
</protein>
<dbReference type="EMBL" id="CP081051">
    <property type="protein sequence ID" value="UWQ41829.1"/>
    <property type="molecule type" value="Genomic_DNA"/>
</dbReference>
<evidence type="ECO:0000256" key="6">
    <source>
        <dbReference type="ARBA" id="ARBA00023136"/>
    </source>
</evidence>
<keyword evidence="4 8" id="KW-0812">Transmembrane</keyword>
<reference evidence="10 12" key="1">
    <citation type="submission" date="2015-09" db="EMBL/GenBank/DDBJ databases">
        <authorList>
            <consortium name="Swine Surveillance"/>
        </authorList>
    </citation>
    <scope>NUCLEOTIDE SEQUENCE [LARGE SCALE GENOMIC DNA]</scope>
    <source>
        <strain evidence="10 12">CECT 8399</strain>
    </source>
</reference>
<keyword evidence="3" id="KW-1003">Cell membrane</keyword>
<dbReference type="Gene3D" id="1.10.3730.20">
    <property type="match status" value="1"/>
</dbReference>
<name>A0A0P1H865_9RHOB</name>
<dbReference type="Pfam" id="PF00893">
    <property type="entry name" value="Multi_Drug_Res"/>
    <property type="match status" value="1"/>
</dbReference>
<evidence type="ECO:0000256" key="7">
    <source>
        <dbReference type="ARBA" id="ARBA00038032"/>
    </source>
</evidence>
<proteinExistence type="inferred from homology"/>
<dbReference type="Proteomes" id="UP001058514">
    <property type="component" value="Chromosome"/>
</dbReference>
<dbReference type="SUPFAM" id="SSF103481">
    <property type="entry name" value="Multidrug resistance efflux transporter EmrE"/>
    <property type="match status" value="1"/>
</dbReference>
<dbReference type="PANTHER" id="PTHR30561:SF1">
    <property type="entry name" value="MULTIDRUG TRANSPORTER EMRE"/>
    <property type="match status" value="1"/>
</dbReference>
<dbReference type="RefSeq" id="WP_058285568.1">
    <property type="nucleotide sequence ID" value="NZ_CP041159.1"/>
</dbReference>
<evidence type="ECO:0000256" key="2">
    <source>
        <dbReference type="ARBA" id="ARBA00022448"/>
    </source>
</evidence>
<organism evidence="10 12">
    <name type="scientific">Leisingera aquaemixtae</name>
    <dbReference type="NCBI Taxonomy" id="1396826"/>
    <lineage>
        <taxon>Bacteria</taxon>
        <taxon>Pseudomonadati</taxon>
        <taxon>Pseudomonadota</taxon>
        <taxon>Alphaproteobacteria</taxon>
        <taxon>Rhodobacterales</taxon>
        <taxon>Roseobacteraceae</taxon>
        <taxon>Leisingera</taxon>
    </lineage>
</organism>
<reference evidence="11" key="2">
    <citation type="submission" date="2021-08" db="EMBL/GenBank/DDBJ databases">
        <authorList>
            <person name="Nwanade C."/>
            <person name="Wang M."/>
            <person name="Masoudi A."/>
            <person name="Yu Z."/>
            <person name="Liu J."/>
        </authorList>
    </citation>
    <scope>NUCLEOTIDE SEQUENCE</scope>
    <source>
        <strain evidence="11">S166</strain>
    </source>
</reference>
<dbReference type="InterPro" id="IPR000390">
    <property type="entry name" value="Small_drug/metabolite_transptr"/>
</dbReference>
<evidence type="ECO:0000256" key="3">
    <source>
        <dbReference type="ARBA" id="ARBA00022475"/>
    </source>
</evidence>
<keyword evidence="2" id="KW-0813">Transport</keyword>
<evidence type="ECO:0000256" key="8">
    <source>
        <dbReference type="RuleBase" id="RU003942"/>
    </source>
</evidence>
<dbReference type="PANTHER" id="PTHR30561">
    <property type="entry name" value="SMR FAMILY PROTON-DEPENDENT DRUG EFFLUX TRANSPORTER SUGE"/>
    <property type="match status" value="1"/>
</dbReference>
<evidence type="ECO:0000313" key="11">
    <source>
        <dbReference type="EMBL" id="UWQ41829.1"/>
    </source>
</evidence>
<accession>A0A0P1H865</accession>
<evidence type="ECO:0000256" key="5">
    <source>
        <dbReference type="ARBA" id="ARBA00022989"/>
    </source>
</evidence>
<dbReference type="GO" id="GO:0022857">
    <property type="term" value="F:transmembrane transporter activity"/>
    <property type="evidence" value="ECO:0007669"/>
    <property type="project" value="InterPro"/>
</dbReference>
<evidence type="ECO:0000313" key="10">
    <source>
        <dbReference type="EMBL" id="CUH99405.1"/>
    </source>
</evidence>